<feature type="transmembrane region" description="Helical" evidence="1">
    <location>
        <begin position="75"/>
        <end position="94"/>
    </location>
</feature>
<evidence type="ECO:0000313" key="2">
    <source>
        <dbReference type="EMBL" id="AIJ32738.1"/>
    </source>
</evidence>
<gene>
    <name evidence="2" type="ORF">CIMIT_01365</name>
    <name evidence="3" type="ORF">SAMEA4535761_00339</name>
</gene>
<evidence type="ECO:0000256" key="1">
    <source>
        <dbReference type="SAM" id="Phobius"/>
    </source>
</evidence>
<keyword evidence="1" id="KW-0472">Membrane</keyword>
<dbReference type="KEGG" id="cii:CIMIT_01365"/>
<dbReference type="Proteomes" id="UP000215374">
    <property type="component" value="Chromosome 1"/>
</dbReference>
<dbReference type="OrthoDB" id="4426696at2"/>
<dbReference type="STRING" id="156978.CIMIT_01365"/>
<dbReference type="HOGENOM" id="CLU_133685_1_0_11"/>
<protein>
    <submittedName>
        <fullName evidence="3">Hypothetical membrane protein</fullName>
    </submittedName>
</protein>
<proteinExistence type="predicted"/>
<evidence type="ECO:0000313" key="5">
    <source>
        <dbReference type="Proteomes" id="UP000215374"/>
    </source>
</evidence>
<dbReference type="eggNOG" id="ENOG5031F93">
    <property type="taxonomic scope" value="Bacteria"/>
</dbReference>
<sequence length="165" mass="17405">MAGMFPTFVADPNDRNRRFHGKVGPTWPASLRAAYYVALAGAVLLLLTGMLMLASGAPKDANAEFAQAFTTNMRIVAGLDILLGLTIAGCSAFFERGAKAPRRVFAAAVAVAVFVNMAGFFIGVAGWAAFAVTLVLVAALFLAFRPAANAYVDERSGDLWRSVEG</sequence>
<keyword evidence="1" id="KW-0812">Transmembrane</keyword>
<dbReference type="EMBL" id="CP009211">
    <property type="protein sequence ID" value="AIJ32738.1"/>
    <property type="molecule type" value="Genomic_DNA"/>
</dbReference>
<feature type="transmembrane region" description="Helical" evidence="1">
    <location>
        <begin position="106"/>
        <end position="124"/>
    </location>
</feature>
<evidence type="ECO:0000313" key="3">
    <source>
        <dbReference type="EMBL" id="SNV56877.1"/>
    </source>
</evidence>
<accession>A0A076NH77</accession>
<reference evidence="3 5" key="2">
    <citation type="submission" date="2017-06" db="EMBL/GenBank/DDBJ databases">
        <authorList>
            <consortium name="Pathogen Informatics"/>
        </authorList>
    </citation>
    <scope>NUCLEOTIDE SEQUENCE [LARGE SCALE GENOMIC DNA]</scope>
    <source>
        <strain evidence="3 5">NCTC13015</strain>
    </source>
</reference>
<dbReference type="AlphaFoldDB" id="A0A076NH77"/>
<dbReference type="Proteomes" id="UP000028780">
    <property type="component" value="Chromosome"/>
</dbReference>
<feature type="transmembrane region" description="Helical" evidence="1">
    <location>
        <begin position="33"/>
        <end position="55"/>
    </location>
</feature>
<evidence type="ECO:0000313" key="4">
    <source>
        <dbReference type="Proteomes" id="UP000028780"/>
    </source>
</evidence>
<name>A0A076NH77_9CORY</name>
<reference evidence="2 4" key="1">
    <citation type="submission" date="2014-08" db="EMBL/GenBank/DDBJ databases">
        <title>Complete genome sequence of Corynebacterium imitans DSM 44264, isolated from a five-month-old boy with suspected pharyngeal diphtheria.</title>
        <authorList>
            <person name="Mollmann S."/>
            <person name="Albersmeier A."/>
            <person name="Ruckert C."/>
            <person name="Tauch A."/>
        </authorList>
    </citation>
    <scope>NUCLEOTIDE SEQUENCE [LARGE SCALE GENOMIC DNA]</scope>
    <source>
        <strain evidence="2 4">DSM 44264</strain>
    </source>
</reference>
<keyword evidence="4" id="KW-1185">Reference proteome</keyword>
<dbReference type="RefSeq" id="WP_038588038.1">
    <property type="nucleotide sequence ID" value="NZ_CP009211.1"/>
</dbReference>
<organism evidence="2 4">
    <name type="scientific">Corynebacterium imitans</name>
    <dbReference type="NCBI Taxonomy" id="156978"/>
    <lineage>
        <taxon>Bacteria</taxon>
        <taxon>Bacillati</taxon>
        <taxon>Actinomycetota</taxon>
        <taxon>Actinomycetes</taxon>
        <taxon>Mycobacteriales</taxon>
        <taxon>Corynebacteriaceae</taxon>
        <taxon>Corynebacterium</taxon>
    </lineage>
</organism>
<feature type="transmembrane region" description="Helical" evidence="1">
    <location>
        <begin position="130"/>
        <end position="152"/>
    </location>
</feature>
<keyword evidence="1" id="KW-1133">Transmembrane helix</keyword>
<dbReference type="EMBL" id="LT906467">
    <property type="protein sequence ID" value="SNV56877.1"/>
    <property type="molecule type" value="Genomic_DNA"/>
</dbReference>